<evidence type="ECO:0000256" key="2">
    <source>
        <dbReference type="PIRNR" id="PIRNR026508"/>
    </source>
</evidence>
<keyword evidence="3" id="KW-0175">Coiled coil</keyword>
<dbReference type="PANTHER" id="PTHR38432">
    <property type="entry name" value="TELA-LIKE PROTEIN SAOUHSC_01408"/>
    <property type="match status" value="1"/>
</dbReference>
<keyword evidence="5" id="KW-1185">Reference proteome</keyword>
<dbReference type="PIRSF" id="PIRSF026508">
    <property type="entry name" value="TelA"/>
    <property type="match status" value="1"/>
</dbReference>
<evidence type="ECO:0000313" key="5">
    <source>
        <dbReference type="Proteomes" id="UP000466848"/>
    </source>
</evidence>
<reference evidence="4 5" key="1">
    <citation type="submission" date="2020-02" db="EMBL/GenBank/DDBJ databases">
        <authorList>
            <person name="Kim Y.B."/>
            <person name="Roh S.W."/>
        </authorList>
    </citation>
    <scope>NUCLEOTIDE SEQUENCE [LARGE SCALE GENOMIC DNA]</scope>
    <source>
        <strain evidence="4 5">DSM 103574</strain>
    </source>
</reference>
<protein>
    <submittedName>
        <fullName evidence="4">Toxic anion resistance protein</fullName>
    </submittedName>
</protein>
<dbReference type="EMBL" id="CP048649">
    <property type="protein sequence ID" value="QIB70167.1"/>
    <property type="molecule type" value="Genomic_DNA"/>
</dbReference>
<dbReference type="AlphaFoldDB" id="A0A858BX67"/>
<feature type="coiled-coil region" evidence="3">
    <location>
        <begin position="354"/>
        <end position="381"/>
    </location>
</feature>
<dbReference type="Pfam" id="PF05816">
    <property type="entry name" value="TelA"/>
    <property type="match status" value="1"/>
</dbReference>
<dbReference type="KEGG" id="abut:Ami103574_13080"/>
<proteinExistence type="inferred from homology"/>
<comment type="similarity">
    <text evidence="1 2">Belongs to the TelA family.</text>
</comment>
<evidence type="ECO:0000256" key="1">
    <source>
        <dbReference type="ARBA" id="ARBA00005541"/>
    </source>
</evidence>
<dbReference type="Proteomes" id="UP000466848">
    <property type="component" value="Chromosome"/>
</dbReference>
<gene>
    <name evidence="4" type="ORF">Ami103574_13080</name>
</gene>
<name>A0A858BX67_9FIRM</name>
<dbReference type="RefSeq" id="WP_163067406.1">
    <property type="nucleotide sequence ID" value="NZ_CP048649.1"/>
</dbReference>
<accession>A0A858BX67</accession>
<evidence type="ECO:0000256" key="3">
    <source>
        <dbReference type="SAM" id="Coils"/>
    </source>
</evidence>
<evidence type="ECO:0000313" key="4">
    <source>
        <dbReference type="EMBL" id="QIB70167.1"/>
    </source>
</evidence>
<dbReference type="PANTHER" id="PTHR38432:SF1">
    <property type="entry name" value="TELA-LIKE PROTEIN SAOUHSC_01408"/>
    <property type="match status" value="1"/>
</dbReference>
<sequence length="384" mass="42747">MSENLKDMDILAPTLTLEPFPEEGADAAGLAQMVESPEQQPAIQETPLTAEEQKLVNDFAAKIELSNSNLILQYGSGAQKKIADFSETALSNVRTKDLGEIGGALSDVVLELKSFDADEEKGFLGIFKRSANKIASMKVKYEKAEVNVSKICTVLEGHQIQLLKDISMLDKMYDMNKVYFKELSMYILAGKQKLAQVQQQELPALEQKARNSGLPEDAQAANDLSALCNRFEKKLHDLELTRMISIQMAPQIRLVQNNDTLMSDKIQSTLVNTIPLWKSQMVLALGIANSQQAAQAQRTVTDMTNELLKKNADTLKMASIDTARESERGIVDMETLVSTNQSLISTLEEVTKIQEEGRQKRAQAETELNRLEGELKQKLLDIRK</sequence>
<organism evidence="4 5">
    <name type="scientific">Aminipila butyrica</name>
    <dbReference type="NCBI Taxonomy" id="433296"/>
    <lineage>
        <taxon>Bacteria</taxon>
        <taxon>Bacillati</taxon>
        <taxon>Bacillota</taxon>
        <taxon>Clostridia</taxon>
        <taxon>Peptostreptococcales</taxon>
        <taxon>Anaerovoracaceae</taxon>
        <taxon>Aminipila</taxon>
    </lineage>
</organism>
<dbReference type="InterPro" id="IPR008863">
    <property type="entry name" value="Toxic_anion-R_TelA"/>
</dbReference>